<keyword evidence="2" id="KW-0472">Membrane</keyword>
<evidence type="ECO:0000256" key="2">
    <source>
        <dbReference type="SAM" id="Phobius"/>
    </source>
</evidence>
<feature type="region of interest" description="Disordered" evidence="1">
    <location>
        <begin position="71"/>
        <end position="97"/>
    </location>
</feature>
<dbReference type="AlphaFoldDB" id="A0A835KSX8"/>
<evidence type="ECO:0000313" key="4">
    <source>
        <dbReference type="Proteomes" id="UP000636709"/>
    </source>
</evidence>
<keyword evidence="4" id="KW-1185">Reference proteome</keyword>
<dbReference type="EMBL" id="JACEFO010000338">
    <property type="protein sequence ID" value="KAF8774952.1"/>
    <property type="molecule type" value="Genomic_DNA"/>
</dbReference>
<keyword evidence="2" id="KW-1133">Transmembrane helix</keyword>
<comment type="caution">
    <text evidence="3">The sequence shown here is derived from an EMBL/GenBank/DDBJ whole genome shotgun (WGS) entry which is preliminary data.</text>
</comment>
<accession>A0A835KSX8</accession>
<name>A0A835KSX8_9POAL</name>
<reference evidence="3" key="1">
    <citation type="submission" date="2020-07" db="EMBL/GenBank/DDBJ databases">
        <title>Genome sequence and genetic diversity analysis of an under-domesticated orphan crop, white fonio (Digitaria exilis).</title>
        <authorList>
            <person name="Bennetzen J.L."/>
            <person name="Chen S."/>
            <person name="Ma X."/>
            <person name="Wang X."/>
            <person name="Yssel A.E.J."/>
            <person name="Chaluvadi S.R."/>
            <person name="Johnson M."/>
            <person name="Gangashetty P."/>
            <person name="Hamidou F."/>
            <person name="Sanogo M.D."/>
            <person name="Zwaenepoel A."/>
            <person name="Wallace J."/>
            <person name="Van De Peer Y."/>
            <person name="Van Deynze A."/>
        </authorList>
    </citation>
    <scope>NUCLEOTIDE SEQUENCE</scope>
    <source>
        <tissue evidence="3">Leaves</tissue>
    </source>
</reference>
<protein>
    <submittedName>
        <fullName evidence="3">Uncharacterized protein</fullName>
    </submittedName>
</protein>
<evidence type="ECO:0000313" key="3">
    <source>
        <dbReference type="EMBL" id="KAF8774952.1"/>
    </source>
</evidence>
<evidence type="ECO:0000256" key="1">
    <source>
        <dbReference type="SAM" id="MobiDB-lite"/>
    </source>
</evidence>
<sequence length="125" mass="14437">MPAFCVFTKQIWHNVSLLTSLPALAAPVSSLLEWWLHARRGQPKSKRKGVDSRDHDGVLANLEDQKRVQFQEWGAQSERSDEQSTRRRQIMGSSWRSAPPRGWVAWDPNDELLFSFPVVEFFFPA</sequence>
<feature type="transmembrane region" description="Helical" evidence="2">
    <location>
        <begin position="12"/>
        <end position="36"/>
    </location>
</feature>
<keyword evidence="2" id="KW-0812">Transmembrane</keyword>
<dbReference type="Proteomes" id="UP000636709">
    <property type="component" value="Unassembled WGS sequence"/>
</dbReference>
<proteinExistence type="predicted"/>
<gene>
    <name evidence="3" type="ORF">HU200_004997</name>
</gene>
<organism evidence="3 4">
    <name type="scientific">Digitaria exilis</name>
    <dbReference type="NCBI Taxonomy" id="1010633"/>
    <lineage>
        <taxon>Eukaryota</taxon>
        <taxon>Viridiplantae</taxon>
        <taxon>Streptophyta</taxon>
        <taxon>Embryophyta</taxon>
        <taxon>Tracheophyta</taxon>
        <taxon>Spermatophyta</taxon>
        <taxon>Magnoliopsida</taxon>
        <taxon>Liliopsida</taxon>
        <taxon>Poales</taxon>
        <taxon>Poaceae</taxon>
        <taxon>PACMAD clade</taxon>
        <taxon>Panicoideae</taxon>
        <taxon>Panicodae</taxon>
        <taxon>Paniceae</taxon>
        <taxon>Anthephorinae</taxon>
        <taxon>Digitaria</taxon>
    </lineage>
</organism>